<sequence>MTEDDLEPDERLPCGRSVDALLDQVADGAGAAQDTHQRRCPHCRAALAEYERLWAPVQALTEERPTAPATLVEQALRRLRRALAHTDYGMLISAEGTTLVSARVVVVAAREAAEHVPGVRVALSRPDPADAPGEADPAVPPWAPAKIEAGVVGRTAALTITLAADFGTDLVALGDRVRRAVIEDVRELTGLTPAQVTVVIDDVLT</sequence>
<dbReference type="EMBL" id="FNBE01000007">
    <property type="protein sequence ID" value="SDF90300.1"/>
    <property type="molecule type" value="Genomic_DNA"/>
</dbReference>
<keyword evidence="2" id="KW-1185">Reference proteome</keyword>
<evidence type="ECO:0000313" key="2">
    <source>
        <dbReference type="Proteomes" id="UP000198967"/>
    </source>
</evidence>
<name>A0A1G7PY50_PSEOR</name>
<proteinExistence type="predicted"/>
<dbReference type="Proteomes" id="UP000198967">
    <property type="component" value="Unassembled WGS sequence"/>
</dbReference>
<dbReference type="RefSeq" id="WP_093083480.1">
    <property type="nucleotide sequence ID" value="NZ_FNBE01000007.1"/>
</dbReference>
<accession>A0A1G7PY50</accession>
<dbReference type="OrthoDB" id="3711227at2"/>
<dbReference type="AlphaFoldDB" id="A0A1G7PY50"/>
<gene>
    <name evidence="1" type="ORF">SAMN05216377_107251</name>
</gene>
<reference evidence="1 2" key="1">
    <citation type="submission" date="2016-10" db="EMBL/GenBank/DDBJ databases">
        <authorList>
            <person name="de Groot N.N."/>
        </authorList>
    </citation>
    <scope>NUCLEOTIDE SEQUENCE [LARGE SCALE GENOMIC DNA]</scope>
    <source>
        <strain evidence="1 2">CGMCC 4.3143</strain>
    </source>
</reference>
<evidence type="ECO:0000313" key="1">
    <source>
        <dbReference type="EMBL" id="SDF90300.1"/>
    </source>
</evidence>
<dbReference type="STRING" id="366584.SAMN05216377_107251"/>
<protein>
    <recommendedName>
        <fullName evidence="3">Asp23 family, cell envelope-related function</fullName>
    </recommendedName>
</protein>
<organism evidence="1 2">
    <name type="scientific">Pseudonocardia oroxyli</name>
    <dbReference type="NCBI Taxonomy" id="366584"/>
    <lineage>
        <taxon>Bacteria</taxon>
        <taxon>Bacillati</taxon>
        <taxon>Actinomycetota</taxon>
        <taxon>Actinomycetes</taxon>
        <taxon>Pseudonocardiales</taxon>
        <taxon>Pseudonocardiaceae</taxon>
        <taxon>Pseudonocardia</taxon>
    </lineage>
</organism>
<evidence type="ECO:0008006" key="3">
    <source>
        <dbReference type="Google" id="ProtNLM"/>
    </source>
</evidence>